<keyword evidence="6" id="KW-0694">RNA-binding</keyword>
<feature type="short sequence motif" description="Q motif" evidence="8">
    <location>
        <begin position="17"/>
        <end position="45"/>
    </location>
</feature>
<accession>A0A9P6F7M2</accession>
<dbReference type="Pfam" id="PF00270">
    <property type="entry name" value="DEAD"/>
    <property type="match status" value="1"/>
</dbReference>
<dbReference type="InterPro" id="IPR014014">
    <property type="entry name" value="RNA_helicase_DEAD_Q_motif"/>
</dbReference>
<dbReference type="GO" id="GO:0016787">
    <property type="term" value="F:hydrolase activity"/>
    <property type="evidence" value="ECO:0007669"/>
    <property type="project" value="UniProtKB-KW"/>
</dbReference>
<gene>
    <name evidence="14" type="primary">DDX20</name>
    <name evidence="14" type="ORF">EC957_000534</name>
</gene>
<dbReference type="PROSITE" id="PS51194">
    <property type="entry name" value="HELICASE_CTER"/>
    <property type="match status" value="1"/>
</dbReference>
<evidence type="ECO:0000259" key="11">
    <source>
        <dbReference type="PROSITE" id="PS51192"/>
    </source>
</evidence>
<evidence type="ECO:0000256" key="3">
    <source>
        <dbReference type="ARBA" id="ARBA00022801"/>
    </source>
</evidence>
<evidence type="ECO:0000256" key="6">
    <source>
        <dbReference type="ARBA" id="ARBA00022884"/>
    </source>
</evidence>
<evidence type="ECO:0000259" key="13">
    <source>
        <dbReference type="PROSITE" id="PS51195"/>
    </source>
</evidence>
<dbReference type="AlphaFoldDB" id="A0A9P6F7M2"/>
<dbReference type="Pfam" id="PF00271">
    <property type="entry name" value="Helicase_C"/>
    <property type="match status" value="1"/>
</dbReference>
<dbReference type="InterPro" id="IPR027417">
    <property type="entry name" value="P-loop_NTPase"/>
</dbReference>
<reference evidence="14" key="1">
    <citation type="journal article" date="2020" name="Fungal Divers.">
        <title>Resolving the Mortierellaceae phylogeny through synthesis of multi-gene phylogenetics and phylogenomics.</title>
        <authorList>
            <person name="Vandepol N."/>
            <person name="Liber J."/>
            <person name="Desiro A."/>
            <person name="Na H."/>
            <person name="Kennedy M."/>
            <person name="Barry K."/>
            <person name="Grigoriev I.V."/>
            <person name="Miller A.N."/>
            <person name="O'Donnell K."/>
            <person name="Stajich J.E."/>
            <person name="Bonito G."/>
        </authorList>
    </citation>
    <scope>NUCLEOTIDE SEQUENCE</scope>
    <source>
        <strain evidence="14">NRRL 2591</strain>
    </source>
</reference>
<dbReference type="InterPro" id="IPR001650">
    <property type="entry name" value="Helicase_C-like"/>
</dbReference>
<dbReference type="GO" id="GO:0003723">
    <property type="term" value="F:RNA binding"/>
    <property type="evidence" value="ECO:0007669"/>
    <property type="project" value="UniProtKB-KW"/>
</dbReference>
<feature type="compositionally biased region" description="Basic and acidic residues" evidence="10">
    <location>
        <begin position="499"/>
        <end position="518"/>
    </location>
</feature>
<dbReference type="PROSITE" id="PS00039">
    <property type="entry name" value="DEAD_ATP_HELICASE"/>
    <property type="match status" value="1"/>
</dbReference>
<evidence type="ECO:0000256" key="5">
    <source>
        <dbReference type="ARBA" id="ARBA00022840"/>
    </source>
</evidence>
<sequence length="669" mass="74648">MTLDRFHSSDVHINENLDFSSLVSNPVLLKGLTESGYQRPSPIQLKTIPMGRLGLDMIAQAKSGTGKTVVFSVIAIESVLSQLPKDLLANNISGSSGSGSKSQQQQQCPRAVIIAPTREIAVQIQDVIVNILQGGLNRLITCVAMIGGMPIQKDKENLKRCSIVVGTPGRVLSLVETGHLDTSHVRLFVMDEADKLMEDLYRDDVFKICKGLGSKKQVMAFSATYDDDLLAYLDRLVKNPVYVMLTNGTPELEGVLQFYKTVKLSQEQQVSSVFMRQTHLMEAKFAELEGIFTHTPFYQAIVFLNHTRRATDLVKFLARRGWPAMHIASGILQVERLAVMEKARKFEIRVLVCSDLIARGIDIDRVNLVVNMDLPRDPETYLHRIGRTGRYGTTGLAVSIVDDTEVKTIEILKNDFSISLHELSADDKTYSDLGQQSKNGHHKRPLQAVADQEQFKLLEAARKDKEREIRDAGGKEALDDVESSRVAEFQQESLKKKRALDATESKERIATKRKESPTGKKRKLDKLDRRMLLPLPSPSPAASELPISVTEPPHEETYSPEGDIQHVVNGEDAVRTEEAAEETTESDGHYAGHNAWYPPAPDTTAFPYLNPYIPCAPPAYYPQSSSAYSHHVPYSHYYPYPQSYPPSTPFFPPDLPLFPNGPSFSSLFR</sequence>
<keyword evidence="15" id="KW-1185">Reference proteome</keyword>
<feature type="domain" description="DEAD-box RNA helicase Q" evidence="13">
    <location>
        <begin position="17"/>
        <end position="45"/>
    </location>
</feature>
<dbReference type="CDD" id="cd18787">
    <property type="entry name" value="SF2_C_DEAD"/>
    <property type="match status" value="1"/>
</dbReference>
<evidence type="ECO:0000256" key="8">
    <source>
        <dbReference type="PROSITE-ProRule" id="PRU00552"/>
    </source>
</evidence>
<evidence type="ECO:0000313" key="14">
    <source>
        <dbReference type="EMBL" id="KAF9543679.1"/>
    </source>
</evidence>
<comment type="caution">
    <text evidence="14">The sequence shown here is derived from an EMBL/GenBank/DDBJ whole genome shotgun (WGS) entry which is preliminary data.</text>
</comment>
<dbReference type="InterPro" id="IPR014001">
    <property type="entry name" value="Helicase_ATP-bd"/>
</dbReference>
<keyword evidence="3 9" id="KW-0378">Hydrolase</keyword>
<evidence type="ECO:0000313" key="15">
    <source>
        <dbReference type="Proteomes" id="UP000723463"/>
    </source>
</evidence>
<dbReference type="GO" id="GO:0005524">
    <property type="term" value="F:ATP binding"/>
    <property type="evidence" value="ECO:0007669"/>
    <property type="project" value="UniProtKB-KW"/>
</dbReference>
<dbReference type="InterPro" id="IPR000629">
    <property type="entry name" value="RNA-helicase_DEAD-box_CS"/>
</dbReference>
<dbReference type="PANTHER" id="PTHR47959">
    <property type="entry name" value="ATP-DEPENDENT RNA HELICASE RHLE-RELATED"/>
    <property type="match status" value="1"/>
</dbReference>
<dbReference type="Proteomes" id="UP000723463">
    <property type="component" value="Unassembled WGS sequence"/>
</dbReference>
<dbReference type="GO" id="GO:0005829">
    <property type="term" value="C:cytosol"/>
    <property type="evidence" value="ECO:0007669"/>
    <property type="project" value="TreeGrafter"/>
</dbReference>
<dbReference type="SUPFAM" id="SSF52540">
    <property type="entry name" value="P-loop containing nucleoside triphosphate hydrolases"/>
    <property type="match status" value="1"/>
</dbReference>
<dbReference type="PANTHER" id="PTHR47959:SF1">
    <property type="entry name" value="ATP-DEPENDENT RNA HELICASE DBPA"/>
    <property type="match status" value="1"/>
</dbReference>
<protein>
    <recommendedName>
        <fullName evidence="1">RNA helicase</fullName>
        <ecNumber evidence="1">3.6.4.13</ecNumber>
    </recommendedName>
</protein>
<evidence type="ECO:0000256" key="4">
    <source>
        <dbReference type="ARBA" id="ARBA00022806"/>
    </source>
</evidence>
<dbReference type="SMART" id="SM00487">
    <property type="entry name" value="DEXDc"/>
    <property type="match status" value="1"/>
</dbReference>
<dbReference type="PROSITE" id="PS51195">
    <property type="entry name" value="Q_MOTIF"/>
    <property type="match status" value="1"/>
</dbReference>
<dbReference type="GO" id="GO:0003724">
    <property type="term" value="F:RNA helicase activity"/>
    <property type="evidence" value="ECO:0007669"/>
    <property type="project" value="UniProtKB-EC"/>
</dbReference>
<dbReference type="InterPro" id="IPR011545">
    <property type="entry name" value="DEAD/DEAH_box_helicase_dom"/>
</dbReference>
<comment type="catalytic activity">
    <reaction evidence="7">
        <text>ATP + H2O = ADP + phosphate + H(+)</text>
        <dbReference type="Rhea" id="RHEA:13065"/>
        <dbReference type="ChEBI" id="CHEBI:15377"/>
        <dbReference type="ChEBI" id="CHEBI:15378"/>
        <dbReference type="ChEBI" id="CHEBI:30616"/>
        <dbReference type="ChEBI" id="CHEBI:43474"/>
        <dbReference type="ChEBI" id="CHEBI:456216"/>
        <dbReference type="EC" id="3.6.4.13"/>
    </reaction>
</comment>
<evidence type="ECO:0000256" key="1">
    <source>
        <dbReference type="ARBA" id="ARBA00012552"/>
    </source>
</evidence>
<evidence type="ECO:0000256" key="9">
    <source>
        <dbReference type="RuleBase" id="RU000492"/>
    </source>
</evidence>
<evidence type="ECO:0000259" key="12">
    <source>
        <dbReference type="PROSITE" id="PS51194"/>
    </source>
</evidence>
<dbReference type="PROSITE" id="PS51192">
    <property type="entry name" value="HELICASE_ATP_BIND_1"/>
    <property type="match status" value="1"/>
</dbReference>
<organism evidence="14 15">
    <name type="scientific">Mortierella hygrophila</name>
    <dbReference type="NCBI Taxonomy" id="979708"/>
    <lineage>
        <taxon>Eukaryota</taxon>
        <taxon>Fungi</taxon>
        <taxon>Fungi incertae sedis</taxon>
        <taxon>Mucoromycota</taxon>
        <taxon>Mortierellomycotina</taxon>
        <taxon>Mortierellomycetes</taxon>
        <taxon>Mortierellales</taxon>
        <taxon>Mortierellaceae</taxon>
        <taxon>Mortierella</taxon>
    </lineage>
</organism>
<name>A0A9P6F7M2_9FUNG</name>
<proteinExistence type="inferred from homology"/>
<comment type="similarity">
    <text evidence="9">Belongs to the DEAD box helicase family.</text>
</comment>
<dbReference type="InterPro" id="IPR050079">
    <property type="entry name" value="DEAD_box_RNA_helicase"/>
</dbReference>
<keyword evidence="2 9" id="KW-0547">Nucleotide-binding</keyword>
<feature type="domain" description="Helicase C-terminal" evidence="12">
    <location>
        <begin position="287"/>
        <end position="431"/>
    </location>
</feature>
<keyword evidence="4 9" id="KW-0347">Helicase</keyword>
<keyword evidence="5 9" id="KW-0067">ATP-binding</keyword>
<evidence type="ECO:0000256" key="7">
    <source>
        <dbReference type="ARBA" id="ARBA00047984"/>
    </source>
</evidence>
<dbReference type="SMART" id="SM00490">
    <property type="entry name" value="HELICc"/>
    <property type="match status" value="1"/>
</dbReference>
<feature type="compositionally biased region" description="Basic and acidic residues" evidence="10">
    <location>
        <begin position="466"/>
        <end position="485"/>
    </location>
</feature>
<feature type="domain" description="Helicase ATP-binding" evidence="11">
    <location>
        <begin position="48"/>
        <end position="243"/>
    </location>
</feature>
<evidence type="ECO:0000256" key="2">
    <source>
        <dbReference type="ARBA" id="ARBA00022741"/>
    </source>
</evidence>
<dbReference type="Gene3D" id="3.40.50.300">
    <property type="entry name" value="P-loop containing nucleotide triphosphate hydrolases"/>
    <property type="match status" value="2"/>
</dbReference>
<dbReference type="EMBL" id="JAAAXW010000107">
    <property type="protein sequence ID" value="KAF9543679.1"/>
    <property type="molecule type" value="Genomic_DNA"/>
</dbReference>
<evidence type="ECO:0000256" key="10">
    <source>
        <dbReference type="SAM" id="MobiDB-lite"/>
    </source>
</evidence>
<dbReference type="EC" id="3.6.4.13" evidence="1"/>
<feature type="region of interest" description="Disordered" evidence="10">
    <location>
        <begin position="466"/>
        <end position="546"/>
    </location>
</feature>